<evidence type="ECO:0000313" key="11">
    <source>
        <dbReference type="Proteomes" id="UP000433483"/>
    </source>
</evidence>
<comment type="caution">
    <text evidence="8">The sequence shown here is derived from an EMBL/GenBank/DDBJ whole genome shotgun (WGS) entry which is preliminary data.</text>
</comment>
<evidence type="ECO:0000313" key="8">
    <source>
        <dbReference type="EMBL" id="KAE9101620.1"/>
    </source>
</evidence>
<keyword evidence="4" id="KW-0677">Repeat</keyword>
<dbReference type="GO" id="GO:0005737">
    <property type="term" value="C:cytoplasm"/>
    <property type="evidence" value="ECO:0007669"/>
    <property type="project" value="TreeGrafter"/>
</dbReference>
<accession>A0A6A3RR18</accession>
<dbReference type="Gene3D" id="1.25.40.120">
    <property type="entry name" value="Protein prenylyltransferase"/>
    <property type="match status" value="1"/>
</dbReference>
<dbReference type="SUPFAM" id="SSF48439">
    <property type="entry name" value="Protein prenylyltransferase"/>
    <property type="match status" value="1"/>
</dbReference>
<keyword evidence="2" id="KW-0637">Prenyltransferase</keyword>
<dbReference type="Proteomes" id="UP000441208">
    <property type="component" value="Unassembled WGS sequence"/>
</dbReference>
<dbReference type="EMBL" id="QXGF01000957">
    <property type="protein sequence ID" value="KAE8933976.1"/>
    <property type="molecule type" value="Genomic_DNA"/>
</dbReference>
<reference evidence="10 11" key="1">
    <citation type="submission" date="2018-08" db="EMBL/GenBank/DDBJ databases">
        <title>Genomic investigation of the strawberry pathogen Phytophthora fragariae indicates pathogenicity is determined by transcriptional variation in three key races.</title>
        <authorList>
            <person name="Adams T.M."/>
            <person name="Armitage A.D."/>
            <person name="Sobczyk M.K."/>
            <person name="Bates H.J."/>
            <person name="Dunwell J.M."/>
            <person name="Nellist C.F."/>
            <person name="Harrison R.J."/>
        </authorList>
    </citation>
    <scope>NUCLEOTIDE SEQUENCE [LARGE SCALE GENOMIC DNA]</scope>
    <source>
        <strain evidence="9 11">NOV-27</strain>
        <strain evidence="8 12">NOV-71</strain>
        <strain evidence="5 10">NOV-9</strain>
        <strain evidence="7 14">ONT-3</strain>
        <strain evidence="6 13">SCRP245</strain>
    </source>
</reference>
<evidence type="ECO:0000256" key="1">
    <source>
        <dbReference type="ARBA" id="ARBA00006734"/>
    </source>
</evidence>
<evidence type="ECO:0000313" key="13">
    <source>
        <dbReference type="Proteomes" id="UP000460718"/>
    </source>
</evidence>
<keyword evidence="3" id="KW-0808">Transferase</keyword>
<evidence type="ECO:0000313" key="6">
    <source>
        <dbReference type="EMBL" id="KAE8999916.1"/>
    </source>
</evidence>
<proteinExistence type="inferred from homology"/>
<evidence type="ECO:0000256" key="2">
    <source>
        <dbReference type="ARBA" id="ARBA00022602"/>
    </source>
</evidence>
<evidence type="ECO:0000256" key="4">
    <source>
        <dbReference type="ARBA" id="ARBA00022737"/>
    </source>
</evidence>
<dbReference type="PANTHER" id="PTHR11129:SF3">
    <property type="entry name" value="PROTEIN PRENYLTRANSFERASE ALPHA SUBUNIT REPEAT-CONTAINING PROTEIN 1"/>
    <property type="match status" value="1"/>
</dbReference>
<protein>
    <submittedName>
        <fullName evidence="8">Uncharacterized protein</fullName>
    </submittedName>
</protein>
<dbReference type="Pfam" id="PF01239">
    <property type="entry name" value="PPTA"/>
    <property type="match status" value="1"/>
</dbReference>
<evidence type="ECO:0000256" key="3">
    <source>
        <dbReference type="ARBA" id="ARBA00022679"/>
    </source>
</evidence>
<dbReference type="EMBL" id="QXFW01000931">
    <property type="protein sequence ID" value="KAE8999916.1"/>
    <property type="molecule type" value="Genomic_DNA"/>
</dbReference>
<dbReference type="EMBL" id="QXGB01000954">
    <property type="protein sequence ID" value="KAE9200344.1"/>
    <property type="molecule type" value="Genomic_DNA"/>
</dbReference>
<evidence type="ECO:0000313" key="9">
    <source>
        <dbReference type="EMBL" id="KAE9200344.1"/>
    </source>
</evidence>
<sequence length="174" mass="19903">MRGPIDVGSPFDYRSLQSVGRAEATELSCVELSPLDRVATPLDLALKELDAMKTWCRTHVTDHSGWNHRQRALNELTKRYRDDEDVGDAAKNLVLAEFKFVSTTMAPYPTHEALWYHRRYVARHVLQQAMNDSGSIDQVPVDDKLMFREREIFSHTKPVLQSLLYPGTSRSSNN</sequence>
<dbReference type="Proteomes" id="UP000460718">
    <property type="component" value="Unassembled WGS sequence"/>
</dbReference>
<name>A0A6A3RR18_9STRA</name>
<dbReference type="GO" id="GO:0008318">
    <property type="term" value="F:protein prenyltransferase activity"/>
    <property type="evidence" value="ECO:0007669"/>
    <property type="project" value="InterPro"/>
</dbReference>
<gene>
    <name evidence="9" type="ORF">PF005_g15381</name>
    <name evidence="8" type="ORF">PF007_g15073</name>
    <name evidence="5" type="ORF">PF009_g16028</name>
    <name evidence="7" type="ORF">PF010_g15036</name>
    <name evidence="6" type="ORF">PF011_g14417</name>
</gene>
<organism evidence="8 12">
    <name type="scientific">Phytophthora fragariae</name>
    <dbReference type="NCBI Taxonomy" id="53985"/>
    <lineage>
        <taxon>Eukaryota</taxon>
        <taxon>Sar</taxon>
        <taxon>Stramenopiles</taxon>
        <taxon>Oomycota</taxon>
        <taxon>Peronosporomycetes</taxon>
        <taxon>Peronosporales</taxon>
        <taxon>Peronosporaceae</taxon>
        <taxon>Phytophthora</taxon>
    </lineage>
</organism>
<dbReference type="Proteomes" id="UP000433483">
    <property type="component" value="Unassembled WGS sequence"/>
</dbReference>
<keyword evidence="11" id="KW-1185">Reference proteome</keyword>
<evidence type="ECO:0000313" key="14">
    <source>
        <dbReference type="Proteomes" id="UP000488956"/>
    </source>
</evidence>
<dbReference type="AlphaFoldDB" id="A0A6A3RR18"/>
<dbReference type="EMBL" id="QXFZ01000907">
    <property type="protein sequence ID" value="KAE9101620.1"/>
    <property type="molecule type" value="Genomic_DNA"/>
</dbReference>
<dbReference type="Proteomes" id="UP000429523">
    <property type="component" value="Unassembled WGS sequence"/>
</dbReference>
<dbReference type="OrthoDB" id="1924260at2759"/>
<evidence type="ECO:0000313" key="10">
    <source>
        <dbReference type="Proteomes" id="UP000429523"/>
    </source>
</evidence>
<comment type="similarity">
    <text evidence="1">Belongs to the protein prenyltransferase subunit alpha family.</text>
</comment>
<dbReference type="EMBL" id="QXFX01000960">
    <property type="protein sequence ID" value="KAE9099842.1"/>
    <property type="molecule type" value="Genomic_DNA"/>
</dbReference>
<evidence type="ECO:0000313" key="7">
    <source>
        <dbReference type="EMBL" id="KAE9099842.1"/>
    </source>
</evidence>
<evidence type="ECO:0000313" key="5">
    <source>
        <dbReference type="EMBL" id="KAE8933976.1"/>
    </source>
</evidence>
<dbReference type="InterPro" id="IPR002088">
    <property type="entry name" value="Prenyl_trans_a"/>
</dbReference>
<dbReference type="Proteomes" id="UP000488956">
    <property type="component" value="Unassembled WGS sequence"/>
</dbReference>
<evidence type="ECO:0000313" key="12">
    <source>
        <dbReference type="Proteomes" id="UP000441208"/>
    </source>
</evidence>
<dbReference type="PANTHER" id="PTHR11129">
    <property type="entry name" value="PROTEIN FARNESYLTRANSFERASE ALPHA SUBUNIT/RAB GERANYLGERANYL TRANSFERASE ALPHA SUBUNIT"/>
    <property type="match status" value="1"/>
</dbReference>